<dbReference type="EMBL" id="CCSB01000004">
    <property type="protein sequence ID" value="CDZ79107.1"/>
    <property type="molecule type" value="Genomic_DNA"/>
</dbReference>
<gene>
    <name evidence="2" type="ORF">BN59_03424</name>
</gene>
<name>A0A078L1H9_9GAMM</name>
<evidence type="ECO:0008006" key="4">
    <source>
        <dbReference type="Google" id="ProtNLM"/>
    </source>
</evidence>
<accession>A0A078L1H9</accession>
<keyword evidence="3" id="KW-1185">Reference proteome</keyword>
<organism evidence="2 3">
    <name type="scientific">Legionella massiliensis</name>
    <dbReference type="NCBI Taxonomy" id="1034943"/>
    <lineage>
        <taxon>Bacteria</taxon>
        <taxon>Pseudomonadati</taxon>
        <taxon>Pseudomonadota</taxon>
        <taxon>Gammaproteobacteria</taxon>
        <taxon>Legionellales</taxon>
        <taxon>Legionellaceae</taxon>
        <taxon>Legionella</taxon>
    </lineage>
</organism>
<protein>
    <recommendedName>
        <fullName evidence="4">Secreted protein</fullName>
    </recommendedName>
</protein>
<reference evidence="2 3" key="1">
    <citation type="submission" date="2014-06" db="EMBL/GenBank/DDBJ databases">
        <authorList>
            <person name="Urmite Genomes Urmite Genomes"/>
        </authorList>
    </citation>
    <scope>NUCLEOTIDE SEQUENCE [LARGE SCALE GENOMIC DNA]</scope>
</reference>
<feature type="chain" id="PRO_5009744170" description="Secreted protein" evidence="1">
    <location>
        <begin position="28"/>
        <end position="92"/>
    </location>
</feature>
<dbReference type="AlphaFoldDB" id="A0A078L1H9"/>
<dbReference type="RefSeq" id="WP_044012266.1">
    <property type="nucleotide sequence ID" value="NZ_CCVW01000004.1"/>
</dbReference>
<keyword evidence="1" id="KW-0732">Signal</keyword>
<dbReference type="OrthoDB" id="5654321at2"/>
<sequence length="92" mass="10457">MSIQGIDKLILKIIVCLAVLLASLAQANSIPQHTGATSKTIDLAYFRVYRVQPGWWYGPYLFPGRVYNHSCSKSCVYNRYGAVIRCTRTCYY</sequence>
<evidence type="ECO:0000313" key="2">
    <source>
        <dbReference type="EMBL" id="CDZ79107.1"/>
    </source>
</evidence>
<evidence type="ECO:0000256" key="1">
    <source>
        <dbReference type="SAM" id="SignalP"/>
    </source>
</evidence>
<dbReference type="Proteomes" id="UP000044071">
    <property type="component" value="Unassembled WGS sequence"/>
</dbReference>
<evidence type="ECO:0000313" key="3">
    <source>
        <dbReference type="Proteomes" id="UP000044071"/>
    </source>
</evidence>
<proteinExistence type="predicted"/>
<feature type="signal peptide" evidence="1">
    <location>
        <begin position="1"/>
        <end position="27"/>
    </location>
</feature>